<evidence type="ECO:0000313" key="1">
    <source>
        <dbReference type="EMBL" id="KAG5175438.1"/>
    </source>
</evidence>
<organism evidence="1 2">
    <name type="scientific">Tribonema minus</name>
    <dbReference type="NCBI Taxonomy" id="303371"/>
    <lineage>
        <taxon>Eukaryota</taxon>
        <taxon>Sar</taxon>
        <taxon>Stramenopiles</taxon>
        <taxon>Ochrophyta</taxon>
        <taxon>PX clade</taxon>
        <taxon>Xanthophyceae</taxon>
        <taxon>Tribonematales</taxon>
        <taxon>Tribonemataceae</taxon>
        <taxon>Tribonema</taxon>
    </lineage>
</organism>
<accession>A0A835YJ80</accession>
<sequence>MVDKLPACGEGADIHWQDSSGGSEKASESTAGGGVVYAVFFGKVGCFSTRTATSLLLKAEETMQARLKAGGSHLQVVVCASDARDTSRQRSETFRCYLEGLHSHWRAVPLAQSEELQRSMVKQLGGGASAAGLTSTPQLLFLDSNGRVLVDDGIRHLSLDRAAVGFPWAPAGGGAASARDGSVRHLVTSLTLARAPQAGPLTGLLLLPAYDSPHAVPVAEQCALLDRYREVAASVVQEYHTPPGQTCFLYSSEKEMWQNGLAHLVKAGIAPPDLLKEVQKCTDRNGGGGAALVMLWSERLPGGGTGACYAAVPVDSPDSSFLDAKFMVHPGLGFQRR</sequence>
<reference evidence="1" key="1">
    <citation type="submission" date="2021-02" db="EMBL/GenBank/DDBJ databases">
        <title>First Annotated Genome of the Yellow-green Alga Tribonema minus.</title>
        <authorList>
            <person name="Mahan K.M."/>
        </authorList>
    </citation>
    <scope>NUCLEOTIDE SEQUENCE</scope>
    <source>
        <strain evidence="1">UTEX B ZZ1240</strain>
    </source>
</reference>
<dbReference type="AlphaFoldDB" id="A0A835YJ80"/>
<gene>
    <name evidence="1" type="ORF">JKP88DRAFT_265777</name>
</gene>
<protein>
    <submittedName>
        <fullName evidence="1">Uncharacterized protein</fullName>
    </submittedName>
</protein>
<dbReference type="Proteomes" id="UP000664859">
    <property type="component" value="Unassembled WGS sequence"/>
</dbReference>
<name>A0A835YJ80_9STRA</name>
<proteinExistence type="predicted"/>
<evidence type="ECO:0000313" key="2">
    <source>
        <dbReference type="Proteomes" id="UP000664859"/>
    </source>
</evidence>
<dbReference type="Gene3D" id="3.40.30.10">
    <property type="entry name" value="Glutaredoxin"/>
    <property type="match status" value="1"/>
</dbReference>
<keyword evidence="2" id="KW-1185">Reference proteome</keyword>
<comment type="caution">
    <text evidence="1">The sequence shown here is derived from an EMBL/GenBank/DDBJ whole genome shotgun (WGS) entry which is preliminary data.</text>
</comment>
<dbReference type="EMBL" id="JAFCMP010000549">
    <property type="protein sequence ID" value="KAG5175438.1"/>
    <property type="molecule type" value="Genomic_DNA"/>
</dbReference>